<keyword evidence="4" id="KW-1185">Reference proteome</keyword>
<evidence type="ECO:0000313" key="3">
    <source>
        <dbReference type="EMBL" id="KAK5086321.1"/>
    </source>
</evidence>
<evidence type="ECO:0000256" key="2">
    <source>
        <dbReference type="SAM" id="Phobius"/>
    </source>
</evidence>
<dbReference type="InterPro" id="IPR038872">
    <property type="entry name" value="Put_GTT3"/>
</dbReference>
<dbReference type="AlphaFoldDB" id="A0AAN7T014"/>
<dbReference type="PANTHER" id="PTHR41807:SF1">
    <property type="entry name" value="GLUTATHIONE TRANSFERASE 3"/>
    <property type="match status" value="1"/>
</dbReference>
<protein>
    <submittedName>
        <fullName evidence="3">Uncharacterized protein</fullName>
    </submittedName>
</protein>
<keyword evidence="2" id="KW-0812">Transmembrane</keyword>
<dbReference type="Proteomes" id="UP001309876">
    <property type="component" value="Unassembled WGS sequence"/>
</dbReference>
<feature type="transmembrane region" description="Helical" evidence="2">
    <location>
        <begin position="338"/>
        <end position="358"/>
    </location>
</feature>
<proteinExistence type="predicted"/>
<gene>
    <name evidence="3" type="ORF">LTR05_003489</name>
</gene>
<dbReference type="EMBL" id="JAVRRJ010000003">
    <property type="protein sequence ID" value="KAK5086321.1"/>
    <property type="molecule type" value="Genomic_DNA"/>
</dbReference>
<keyword evidence="2" id="KW-0472">Membrane</keyword>
<evidence type="ECO:0000313" key="4">
    <source>
        <dbReference type="Proteomes" id="UP001309876"/>
    </source>
</evidence>
<reference evidence="3 4" key="1">
    <citation type="submission" date="2023-08" db="EMBL/GenBank/DDBJ databases">
        <title>Black Yeasts Isolated from many extreme environments.</title>
        <authorList>
            <person name="Coleine C."/>
            <person name="Stajich J.E."/>
            <person name="Selbmann L."/>
        </authorList>
    </citation>
    <scope>NUCLEOTIDE SEQUENCE [LARGE SCALE GENOMIC DNA]</scope>
    <source>
        <strain evidence="3 4">CCFEE 5910</strain>
    </source>
</reference>
<accession>A0AAN7T014</accession>
<name>A0AAN7T014_9EURO</name>
<feature type="transmembrane region" description="Helical" evidence="2">
    <location>
        <begin position="247"/>
        <end position="269"/>
    </location>
</feature>
<sequence>MSSATSYLNSLLKIDLTDFAETSSLSNYAGLRKAELAEKLDDHLRRNATTYSKEPSLSEYYKRLGSTSTTRSPVKRIAEKVSDIVKSDDDDGATSSHAPATARKQRRRTRLPSEDGSTDAENPVSALIKTPGKEIARRASILAGQIPLPPSPAVVTDAIDQQTKRIRTSISHAYERAGFEDYSDYARELLSSTATINLLAILIEANGLRSQIMPSKPIAEIGPISGIKDTSTRVLVPDLFQLLNMSFWAPFSLWLLTTLILPALTSYFVNLPLRQLPSHSPARRASVKSNPHVQFDPFIFNLAKGLIVYLVYASHFQLVGVYKHATIATVHASVPGGYQGMLISSGLGAAVSLYEAVLKR</sequence>
<comment type="caution">
    <text evidence="3">The sequence shown here is derived from an EMBL/GenBank/DDBJ whole genome shotgun (WGS) entry which is preliminary data.</text>
</comment>
<dbReference type="GO" id="GO:0016020">
    <property type="term" value="C:membrane"/>
    <property type="evidence" value="ECO:0007669"/>
    <property type="project" value="TreeGrafter"/>
</dbReference>
<feature type="region of interest" description="Disordered" evidence="1">
    <location>
        <begin position="83"/>
        <end position="125"/>
    </location>
</feature>
<feature type="transmembrane region" description="Helical" evidence="2">
    <location>
        <begin position="298"/>
        <end position="318"/>
    </location>
</feature>
<keyword evidence="2" id="KW-1133">Transmembrane helix</keyword>
<evidence type="ECO:0000256" key="1">
    <source>
        <dbReference type="SAM" id="MobiDB-lite"/>
    </source>
</evidence>
<dbReference type="PANTHER" id="PTHR41807">
    <property type="entry name" value="GLUTATHIONE TRANSFERASE 3"/>
    <property type="match status" value="1"/>
</dbReference>
<organism evidence="3 4">
    <name type="scientific">Lithohypha guttulata</name>
    <dbReference type="NCBI Taxonomy" id="1690604"/>
    <lineage>
        <taxon>Eukaryota</taxon>
        <taxon>Fungi</taxon>
        <taxon>Dikarya</taxon>
        <taxon>Ascomycota</taxon>
        <taxon>Pezizomycotina</taxon>
        <taxon>Eurotiomycetes</taxon>
        <taxon>Chaetothyriomycetidae</taxon>
        <taxon>Chaetothyriales</taxon>
        <taxon>Trichomeriaceae</taxon>
        <taxon>Lithohypha</taxon>
    </lineage>
</organism>